<reference evidence="2" key="2">
    <citation type="submission" date="2022-01" db="EMBL/GenBank/DDBJ databases">
        <authorList>
            <person name="Yamashiro T."/>
            <person name="Shiraishi A."/>
            <person name="Satake H."/>
            <person name="Nakayama K."/>
        </authorList>
    </citation>
    <scope>NUCLEOTIDE SEQUENCE</scope>
</reference>
<evidence type="ECO:0000256" key="1">
    <source>
        <dbReference type="SAM" id="MobiDB-lite"/>
    </source>
</evidence>
<dbReference type="EMBL" id="BQNB010009993">
    <property type="protein sequence ID" value="GJS71253.1"/>
    <property type="molecule type" value="Genomic_DNA"/>
</dbReference>
<feature type="region of interest" description="Disordered" evidence="1">
    <location>
        <begin position="280"/>
        <end position="301"/>
    </location>
</feature>
<feature type="region of interest" description="Disordered" evidence="1">
    <location>
        <begin position="1"/>
        <end position="30"/>
    </location>
</feature>
<evidence type="ECO:0000313" key="3">
    <source>
        <dbReference type="Proteomes" id="UP001151760"/>
    </source>
</evidence>
<keyword evidence="3" id="KW-1185">Reference proteome</keyword>
<comment type="caution">
    <text evidence="2">The sequence shown here is derived from an EMBL/GenBank/DDBJ whole genome shotgun (WGS) entry which is preliminary data.</text>
</comment>
<accession>A0ABQ4Y2N6</accession>
<gene>
    <name evidence="2" type="ORF">Tco_0704094</name>
</gene>
<sequence>MQQDQGSEFGHTIDKTNGEAAPKSGWFKKPNKPLTLDHSWNTTKSINFRLPSVHWNQNNIAKAREPPRTFDELMITPTDLSAYVMNHLKIDNLTQEILVGPAFNLLKGSCKSIEDRVPTLWSPVKVDYDQYAMWGISPLGYLEEIIVQRDDQKLYKFMEGDFPRLNLSLWMFTRRVVILKRVEDLQLGVKSYQIRAYIIKPKIFRSDISKITPYTIYKNPQGIIYLDKYKRSRLMHSDELYKFYDRTLTFVRNVLYDIANLILNGNKVLKRKFGEVEQEYEPTTAEEKQDRRNEIKARGNL</sequence>
<dbReference type="Proteomes" id="UP001151760">
    <property type="component" value="Unassembled WGS sequence"/>
</dbReference>
<name>A0ABQ4Y2N6_9ASTR</name>
<feature type="compositionally biased region" description="Basic and acidic residues" evidence="1">
    <location>
        <begin position="285"/>
        <end position="301"/>
    </location>
</feature>
<organism evidence="2 3">
    <name type="scientific">Tanacetum coccineum</name>
    <dbReference type="NCBI Taxonomy" id="301880"/>
    <lineage>
        <taxon>Eukaryota</taxon>
        <taxon>Viridiplantae</taxon>
        <taxon>Streptophyta</taxon>
        <taxon>Embryophyta</taxon>
        <taxon>Tracheophyta</taxon>
        <taxon>Spermatophyta</taxon>
        <taxon>Magnoliopsida</taxon>
        <taxon>eudicotyledons</taxon>
        <taxon>Gunneridae</taxon>
        <taxon>Pentapetalae</taxon>
        <taxon>asterids</taxon>
        <taxon>campanulids</taxon>
        <taxon>Asterales</taxon>
        <taxon>Asteraceae</taxon>
        <taxon>Asteroideae</taxon>
        <taxon>Anthemideae</taxon>
        <taxon>Anthemidinae</taxon>
        <taxon>Tanacetum</taxon>
    </lineage>
</organism>
<evidence type="ECO:0000313" key="2">
    <source>
        <dbReference type="EMBL" id="GJS71253.1"/>
    </source>
</evidence>
<protein>
    <submittedName>
        <fullName evidence="2">Uncharacterized protein</fullName>
    </submittedName>
</protein>
<reference evidence="2" key="1">
    <citation type="journal article" date="2022" name="Int. J. Mol. Sci.">
        <title>Draft Genome of Tanacetum Coccineum: Genomic Comparison of Closely Related Tanacetum-Family Plants.</title>
        <authorList>
            <person name="Yamashiro T."/>
            <person name="Shiraishi A."/>
            <person name="Nakayama K."/>
            <person name="Satake H."/>
        </authorList>
    </citation>
    <scope>NUCLEOTIDE SEQUENCE</scope>
</reference>
<proteinExistence type="predicted"/>